<reference evidence="5 6" key="1">
    <citation type="journal article" date="2022" name="bioRxiv">
        <title>Genomics of Preaxostyla Flagellates Illuminates Evolutionary Transitions and the Path Towards Mitochondrial Loss.</title>
        <authorList>
            <person name="Novak L.V.F."/>
            <person name="Treitli S.C."/>
            <person name="Pyrih J."/>
            <person name="Halakuc P."/>
            <person name="Pipaliya S.V."/>
            <person name="Vacek V."/>
            <person name="Brzon O."/>
            <person name="Soukal P."/>
            <person name="Eme L."/>
            <person name="Dacks J.B."/>
            <person name="Karnkowska A."/>
            <person name="Elias M."/>
            <person name="Hampl V."/>
        </authorList>
    </citation>
    <scope>NUCLEOTIDE SEQUENCE [LARGE SCALE GENOMIC DNA]</scope>
    <source>
        <strain evidence="5">NAU3</strain>
        <tissue evidence="5">Gut</tissue>
    </source>
</reference>
<evidence type="ECO:0000313" key="5">
    <source>
        <dbReference type="EMBL" id="KAK2961594.1"/>
    </source>
</evidence>
<evidence type="ECO:0000259" key="4">
    <source>
        <dbReference type="PROSITE" id="PS51016"/>
    </source>
</evidence>
<dbReference type="SMART" id="SM00456">
    <property type="entry name" value="WW"/>
    <property type="match status" value="2"/>
</dbReference>
<accession>A0ABQ9YDB5</accession>
<evidence type="ECO:0000313" key="6">
    <source>
        <dbReference type="Proteomes" id="UP001281761"/>
    </source>
</evidence>
<dbReference type="PROSITE" id="PS01159">
    <property type="entry name" value="WW_DOMAIN_1"/>
    <property type="match status" value="1"/>
</dbReference>
<protein>
    <submittedName>
        <fullName evidence="5">Rho GTPase-activating protein 39</fullName>
    </submittedName>
</protein>
<dbReference type="Gene3D" id="1.25.40.530">
    <property type="entry name" value="MyTH4 domain"/>
    <property type="match status" value="1"/>
</dbReference>
<dbReference type="PANTHER" id="PTHR45876">
    <property type="entry name" value="FI04035P"/>
    <property type="match status" value="1"/>
</dbReference>
<feature type="compositionally biased region" description="Polar residues" evidence="1">
    <location>
        <begin position="75"/>
        <end position="88"/>
    </location>
</feature>
<feature type="compositionally biased region" description="Pro residues" evidence="1">
    <location>
        <begin position="181"/>
        <end position="195"/>
    </location>
</feature>
<dbReference type="PROSITE" id="PS50020">
    <property type="entry name" value="WW_DOMAIN_2"/>
    <property type="match status" value="2"/>
</dbReference>
<dbReference type="Gene3D" id="2.20.70.10">
    <property type="match status" value="2"/>
</dbReference>
<sequence length="741" mass="82631">METPLPPGWKQAVDAKTGRNYYFNKQLNIRTWTRPTDEEPSPAEQPSVPLPDGWEAKTDRSSGKVFYINKEKRMSTWNHPDTFQLSKQLNEESSQENPPPVSSPPPSNPPQPEPQVLPTPSQPHPTPPSFSKLPQPAPPPSASSDQYSPLNRPPLKHSVSASSLITSPPVPERRPSVLPTGGPPPVPRRPPPPPVRSKHSATVVSATSGGAFDGMSAHSSQSELQKPTPHSRNSSYLLQQQLPSSGYPLRGLPGDLKNAIHNFKIEGFAKEHFATHKRGIFKRKVVSVEQLLVYQSQPIKQALLSSVEKKNGKTAVKNFEDILAFMAGKQTKVTKSSIADRIIKRGITKPELRDEIFAQLCKQTNTKNSSQDSATKETLPFENRLRAWYLLVFCCEHFGPSMDFERTLLSYLDSAMDPSTATDNRNEGLNAEEAEKVSVYAQYAFNKLYQTLCDGEKKKLGQSGSNETTGITEGTLAELSQLSNSCIVFGVSLEDLMFRQTQPHFFEKCEAEHPKGGLWQKMSDIPLPFILPYLTIKIIHTGGLTVEGIFRKCVTVTELQAAISALNNGKYALSSADPHLYAVLLKTWLKQLSQPLIPSHFYPTILELVTAYQSNRPDTTKIAEILNCEEHNIPGVEQACVHFAWSNIAPMPLLILKYIMRFLRLVLQEQYVIHTRMDEHNILLMFSPNLLRSPSVNPLEALENLKKELVFIGGLLHGLEGGEEEERQFADMERSVLQCVS</sequence>
<dbReference type="Pfam" id="PF00784">
    <property type="entry name" value="MyTH4"/>
    <property type="match status" value="1"/>
</dbReference>
<name>A0ABQ9YDB5_9EUKA</name>
<dbReference type="CDD" id="cd00201">
    <property type="entry name" value="WW"/>
    <property type="match status" value="2"/>
</dbReference>
<feature type="domain" description="WW" evidence="2">
    <location>
        <begin position="3"/>
        <end position="37"/>
    </location>
</feature>
<keyword evidence="6" id="KW-1185">Reference proteome</keyword>
<dbReference type="PROSITE" id="PS51016">
    <property type="entry name" value="MYTH4"/>
    <property type="match status" value="1"/>
</dbReference>
<feature type="compositionally biased region" description="Pro residues" evidence="1">
    <location>
        <begin position="97"/>
        <end position="128"/>
    </location>
</feature>
<dbReference type="PANTHER" id="PTHR45876:SF8">
    <property type="entry name" value="FI04035P"/>
    <property type="match status" value="1"/>
</dbReference>
<feature type="domain" description="Rho-GAP" evidence="3">
    <location>
        <begin position="520"/>
        <end position="723"/>
    </location>
</feature>
<dbReference type="PRINTS" id="PR01217">
    <property type="entry name" value="PRICHEXTENSN"/>
</dbReference>
<dbReference type="SMART" id="SM00324">
    <property type="entry name" value="RhoGAP"/>
    <property type="match status" value="1"/>
</dbReference>
<dbReference type="InterPro" id="IPR036020">
    <property type="entry name" value="WW_dom_sf"/>
</dbReference>
<dbReference type="PROSITE" id="PS50238">
    <property type="entry name" value="RHOGAP"/>
    <property type="match status" value="1"/>
</dbReference>
<evidence type="ECO:0000256" key="1">
    <source>
        <dbReference type="SAM" id="MobiDB-lite"/>
    </source>
</evidence>
<dbReference type="EMBL" id="JARBJD010000015">
    <property type="protein sequence ID" value="KAK2961594.1"/>
    <property type="molecule type" value="Genomic_DNA"/>
</dbReference>
<dbReference type="Pfam" id="PF00620">
    <property type="entry name" value="RhoGAP"/>
    <property type="match status" value="1"/>
</dbReference>
<dbReference type="SUPFAM" id="SSF48350">
    <property type="entry name" value="GTPase activation domain, GAP"/>
    <property type="match status" value="1"/>
</dbReference>
<proteinExistence type="predicted"/>
<dbReference type="InterPro" id="IPR038185">
    <property type="entry name" value="MyTH4_dom_sf"/>
</dbReference>
<comment type="caution">
    <text evidence="5">The sequence shown here is derived from an EMBL/GenBank/DDBJ whole genome shotgun (WGS) entry which is preliminary data.</text>
</comment>
<feature type="compositionally biased region" description="Polar residues" evidence="1">
    <location>
        <begin position="217"/>
        <end position="233"/>
    </location>
</feature>
<feature type="region of interest" description="Disordered" evidence="1">
    <location>
        <begin position="31"/>
        <end position="233"/>
    </location>
</feature>
<dbReference type="Gene3D" id="1.10.555.10">
    <property type="entry name" value="Rho GTPase activation protein"/>
    <property type="match status" value="1"/>
</dbReference>
<evidence type="ECO:0000259" key="3">
    <source>
        <dbReference type="PROSITE" id="PS50238"/>
    </source>
</evidence>
<organism evidence="5 6">
    <name type="scientific">Blattamonas nauphoetae</name>
    <dbReference type="NCBI Taxonomy" id="2049346"/>
    <lineage>
        <taxon>Eukaryota</taxon>
        <taxon>Metamonada</taxon>
        <taxon>Preaxostyla</taxon>
        <taxon>Oxymonadida</taxon>
        <taxon>Blattamonas</taxon>
    </lineage>
</organism>
<dbReference type="InterPro" id="IPR008936">
    <property type="entry name" value="Rho_GTPase_activation_prot"/>
</dbReference>
<dbReference type="InterPro" id="IPR001202">
    <property type="entry name" value="WW_dom"/>
</dbReference>
<gene>
    <name evidence="5" type="ORF">BLNAU_3392</name>
</gene>
<dbReference type="Proteomes" id="UP001281761">
    <property type="component" value="Unassembled WGS sequence"/>
</dbReference>
<feature type="domain" description="WW" evidence="2">
    <location>
        <begin position="48"/>
        <end position="82"/>
    </location>
</feature>
<dbReference type="SUPFAM" id="SSF51045">
    <property type="entry name" value="WW domain"/>
    <property type="match status" value="2"/>
</dbReference>
<evidence type="ECO:0000259" key="2">
    <source>
        <dbReference type="PROSITE" id="PS50020"/>
    </source>
</evidence>
<dbReference type="SMART" id="SM00139">
    <property type="entry name" value="MyTH4"/>
    <property type="match status" value="1"/>
</dbReference>
<dbReference type="InterPro" id="IPR000857">
    <property type="entry name" value="MyTH4_dom"/>
</dbReference>
<feature type="domain" description="MyTH4" evidence="4">
    <location>
        <begin position="294"/>
        <end position="470"/>
    </location>
</feature>
<dbReference type="Pfam" id="PF00397">
    <property type="entry name" value="WW"/>
    <property type="match status" value="2"/>
</dbReference>
<dbReference type="InterPro" id="IPR000198">
    <property type="entry name" value="RhoGAP_dom"/>
</dbReference>